<sequence length="708" mass="81060">MADENVLAPAPIRSDDQILPFAAWVPIGKRNFMLDLQKNPTKKGRKNKPHVILYCRFMELIICHLGRIHNIHQRSTSLFHLAEEDLRLGNLKFVPEGKKDEVFGMPIPNYLISKNIINESYYSAYMEMVAKHNRRITAEKEGKKKPTTAKQPKKSSIQLIDEEEPSQPEPELEPKHHGEGDEYERAIQMSLESFQAQSQAHVGDIDEDQGKDVDNQVNLEEKTAELDQGQAKSDLGKTPESRPLPEHEFMEEDQARPDPGVSHVALAGPNPEPTEPLCSSGTLSSMKNLDDAYTSGDQFLNDNSTEDEPATTTPTTTTLPLPPPSLQQSTSDSELAVHVAALEQKLTAFEQNSKTLDNTTQNIGSRLLRHFWIGQTGTSSSLKRQVTKRHHDDQEPPPPLLDNVNVSDSEDTDTAHLPKLKTRPDWMKPVLEEDRPATPKPYWVIPPNELSELENNLANFHMEKCHRMLTDQVDLVNPEGHRIMPDTRKPLPLKSPPGQVTIQSQYFFNKDLEYLVSGDKGGRSAFSISKLKVTHYLTFGLEELVMSLWIENEREYDISVAYDIVLRRADYKEYKISEADFKNLHLNDFEDLYLLHLQGQLNHLSRDDKVHLFNAMHLTFCSKKTTIVSKPRAVIYRDRNNQKKMMRETGVHKFNDGTLNRILEKLDHIVKDFKLFKYNPGMTKRIWSEDDKRRSKEFMEVIKLILKL</sequence>
<reference evidence="2" key="1">
    <citation type="journal article" date="2019" name="Sci. Rep.">
        <title>Draft genome of Tanacetum cinerariifolium, the natural source of mosquito coil.</title>
        <authorList>
            <person name="Yamashiro T."/>
            <person name="Shiraishi A."/>
            <person name="Satake H."/>
            <person name="Nakayama K."/>
        </authorList>
    </citation>
    <scope>NUCLEOTIDE SEQUENCE</scope>
</reference>
<evidence type="ECO:0000256" key="1">
    <source>
        <dbReference type="SAM" id="MobiDB-lite"/>
    </source>
</evidence>
<organism evidence="2">
    <name type="scientific">Tanacetum cinerariifolium</name>
    <name type="common">Dalmatian daisy</name>
    <name type="synonym">Chrysanthemum cinerariifolium</name>
    <dbReference type="NCBI Taxonomy" id="118510"/>
    <lineage>
        <taxon>Eukaryota</taxon>
        <taxon>Viridiplantae</taxon>
        <taxon>Streptophyta</taxon>
        <taxon>Embryophyta</taxon>
        <taxon>Tracheophyta</taxon>
        <taxon>Spermatophyta</taxon>
        <taxon>Magnoliopsida</taxon>
        <taxon>eudicotyledons</taxon>
        <taxon>Gunneridae</taxon>
        <taxon>Pentapetalae</taxon>
        <taxon>asterids</taxon>
        <taxon>campanulids</taxon>
        <taxon>Asterales</taxon>
        <taxon>Asteraceae</taxon>
        <taxon>Asteroideae</taxon>
        <taxon>Anthemideae</taxon>
        <taxon>Anthemidinae</taxon>
        <taxon>Tanacetum</taxon>
    </lineage>
</organism>
<evidence type="ECO:0008006" key="3">
    <source>
        <dbReference type="Google" id="ProtNLM"/>
    </source>
</evidence>
<feature type="compositionally biased region" description="Polar residues" evidence="1">
    <location>
        <begin position="277"/>
        <end position="287"/>
    </location>
</feature>
<evidence type="ECO:0000313" key="2">
    <source>
        <dbReference type="EMBL" id="GEU54003.1"/>
    </source>
</evidence>
<feature type="region of interest" description="Disordered" evidence="1">
    <location>
        <begin position="138"/>
        <end position="179"/>
    </location>
</feature>
<feature type="region of interest" description="Disordered" evidence="1">
    <location>
        <begin position="223"/>
        <end position="333"/>
    </location>
</feature>
<comment type="caution">
    <text evidence="2">The sequence shown here is derived from an EMBL/GenBank/DDBJ whole genome shotgun (WGS) entry which is preliminary data.</text>
</comment>
<proteinExistence type="predicted"/>
<feature type="region of interest" description="Disordered" evidence="1">
    <location>
        <begin position="379"/>
        <end position="428"/>
    </location>
</feature>
<feature type="compositionally biased region" description="Basic and acidic residues" evidence="1">
    <location>
        <begin position="234"/>
        <end position="256"/>
    </location>
</feature>
<dbReference type="AlphaFoldDB" id="A0A6L2KWH1"/>
<dbReference type="EMBL" id="BKCJ010003262">
    <property type="protein sequence ID" value="GEU54003.1"/>
    <property type="molecule type" value="Genomic_DNA"/>
</dbReference>
<gene>
    <name evidence="2" type="ORF">Tci_025981</name>
</gene>
<name>A0A6L2KWH1_TANCI</name>
<accession>A0A6L2KWH1</accession>
<protein>
    <recommendedName>
        <fullName evidence="3">Histone deacetylase 14</fullName>
    </recommendedName>
</protein>